<proteinExistence type="predicted"/>
<feature type="compositionally biased region" description="Low complexity" evidence="1">
    <location>
        <begin position="382"/>
        <end position="391"/>
    </location>
</feature>
<name>A0A9K3KYR3_9STRA</name>
<accession>A0A9K3KYR3</accession>
<feature type="compositionally biased region" description="Low complexity" evidence="1">
    <location>
        <begin position="1369"/>
        <end position="1380"/>
    </location>
</feature>
<feature type="region of interest" description="Disordered" evidence="1">
    <location>
        <begin position="1345"/>
        <end position="1380"/>
    </location>
</feature>
<comment type="caution">
    <text evidence="3">The sequence shown here is derived from an EMBL/GenBank/DDBJ whole genome shotgun (WGS) entry which is preliminary data.</text>
</comment>
<organism evidence="3 4">
    <name type="scientific">Nitzschia inconspicua</name>
    <dbReference type="NCBI Taxonomy" id="303405"/>
    <lineage>
        <taxon>Eukaryota</taxon>
        <taxon>Sar</taxon>
        <taxon>Stramenopiles</taxon>
        <taxon>Ochrophyta</taxon>
        <taxon>Bacillariophyta</taxon>
        <taxon>Bacillariophyceae</taxon>
        <taxon>Bacillariophycidae</taxon>
        <taxon>Bacillariales</taxon>
        <taxon>Bacillariaceae</taxon>
        <taxon>Nitzschia</taxon>
    </lineage>
</organism>
<feature type="region of interest" description="Disordered" evidence="1">
    <location>
        <begin position="375"/>
        <end position="394"/>
    </location>
</feature>
<dbReference type="Proteomes" id="UP000693970">
    <property type="component" value="Unassembled WGS sequence"/>
</dbReference>
<feature type="region of interest" description="Disordered" evidence="1">
    <location>
        <begin position="1"/>
        <end position="143"/>
    </location>
</feature>
<feature type="region of interest" description="Disordered" evidence="1">
    <location>
        <begin position="405"/>
        <end position="443"/>
    </location>
</feature>
<evidence type="ECO:0000313" key="4">
    <source>
        <dbReference type="Proteomes" id="UP000693970"/>
    </source>
</evidence>
<feature type="region of interest" description="Disordered" evidence="1">
    <location>
        <begin position="554"/>
        <end position="606"/>
    </location>
</feature>
<sequence>MNKEEEEEDGSDTSGYEDSHSESDVLPVVLSLASSDQSYLDNERDKDETGSHHDESHENEISGNSSSNHSNELSSNLPTESHHTMQSQSSSASSHQPILGKVSMPPWISQMKQTKQKQSGGEPSSQPQRMNSLSAPNINTSTWNSSLDRISNHDTTKQIGTAADTSSSSFQSSPIHTLFIYRLGGSTTASRGNTLPIVSNHSTKPLCLAKYDQPSSIIIDDTTTTTNSNNNNTLESIVTKLIQATPPKQSNFSDGHSNGATISEQQQQGLMGFQVRPLSKHNSNHNNHSNPQVVVYGASSSKITGTKPLCCAVVVDKEYPFDTAVALLQETFHEFTKLHSSYIIQRDNTQEYALSYPSKALLRTLLDAYQDPIKATTRHQKQQQQQQQGLQHPSTLNAAQLLSRDSSSRRANSMLGTTDSSSNNDDENSFSDSNNNNIKSDHTNGSIMAKKQQFEKTPASVKSTAPWMMMNRHKPNTIQKTATQQDDMEEERIHDKDDNIKMGSDPASLHQQPKPVQRKDSKIEVVVTVPWDSRTPSDRALSKNVSTSLRSLAKKMDEPTITTRTNTTVASGMTTTQEEDRNDNQSTTTVHQQQLHHQNPQPIPATPRSILLQENKNSSIQSTLGGSMNGEEYDDNDDDNTLDKDIAAKNIPIWAKARENLRSTPKVERPKKHSSLPVATKEDLRPTPSVEKTNTSDAKTFHSEVLLRPTTPKTNHKGRETTSGTLPSPSPPPPPPESPMAESMMERTDKPSTDEAGASTEALGKKLAITPSPHTKGALHEGYSNKKTMVFSTQNDESTTKRSSSRASCRSPYVADVPPERKHALGADETLRKPTISQYDNWELVKAHYLPSLDPESLDASTLTCGDTSMDNDVVSVKSSSAASDWGVPTRNQNADDSSWVNPARPIDPERREQIKSEVDRTFLQRLDQVRMQPLLPAKQLGPDPMPVVMEVADDRLEPDCEKSPMDDLVTLAVTMAQPGSYDEEQGWVPVVKSVSKQSPSKDSVLELDESDTWKMPSTTTAACPIIRKPEDHEKDYRYTYITARPISSQQNAAAPVASYWDKVRHNYFQDREVPIPTEGPRISSVDSISRPSWRDGGDQSVESGSWLPPSGIDTNSRCETTRSVPIGCDPPVRGTPASTVEPAKTTRSSMQRGVDQTRPDLLPSFSSYPSDGGDKSVVTSDSDWQPPSRMTRMHRIDFTGRITSTKDDVPNENNSIRSRCSSSTSSDKIPWVPKAEEIICVDTTVSTNKSDERRRPSSGLPSFPSQASNQDNIHNKTTVSSSSINDSGWESGSDVSVEDDDVASSVWTSDLRLGDGDDCNIEQNISGHSDIQTVKLELAQAEREQFQRKRQSQGRTIVERPTLGQKMSPGVSSNDSSSASFDSIMSYTGRISFKTSPEIITFEDGPNEDRGTHYSQYGQSEKDVSHSMKKKKSSSSNVGQRDDPCIYYTLCCLMIALPAAILMVMFLFVIDLDGDNSNTTNSTTDANVTTIG</sequence>
<protein>
    <submittedName>
        <fullName evidence="3">Uncharacterized protein</fullName>
    </submittedName>
</protein>
<keyword evidence="4" id="KW-1185">Reference proteome</keyword>
<feature type="compositionally biased region" description="Basic and acidic residues" evidence="1">
    <location>
        <begin position="41"/>
        <end position="60"/>
    </location>
</feature>
<feature type="compositionally biased region" description="Acidic residues" evidence="1">
    <location>
        <begin position="1"/>
        <end position="11"/>
    </location>
</feature>
<feature type="region of interest" description="Disordered" evidence="1">
    <location>
        <begin position="1075"/>
        <end position="1229"/>
    </location>
</feature>
<gene>
    <name evidence="3" type="ORF">IV203_007681</name>
</gene>
<feature type="region of interest" description="Disordered" evidence="1">
    <location>
        <begin position="1403"/>
        <end position="1440"/>
    </location>
</feature>
<feature type="compositionally biased region" description="Low complexity" evidence="1">
    <location>
        <begin position="1216"/>
        <end position="1227"/>
    </location>
</feature>
<feature type="region of interest" description="Disordered" evidence="1">
    <location>
        <begin position="662"/>
        <end position="829"/>
    </location>
</feature>
<feature type="transmembrane region" description="Helical" evidence="2">
    <location>
        <begin position="1447"/>
        <end position="1471"/>
    </location>
</feature>
<feature type="compositionally biased region" description="Low complexity" evidence="1">
    <location>
        <begin position="585"/>
        <end position="600"/>
    </location>
</feature>
<feature type="compositionally biased region" description="Low complexity" evidence="1">
    <location>
        <begin position="84"/>
        <end position="96"/>
    </location>
</feature>
<feature type="compositionally biased region" description="Basic and acidic residues" evidence="1">
    <location>
        <begin position="818"/>
        <end position="829"/>
    </location>
</feature>
<dbReference type="EMBL" id="JAGRRH010000017">
    <property type="protein sequence ID" value="KAG7351633.1"/>
    <property type="molecule type" value="Genomic_DNA"/>
</dbReference>
<evidence type="ECO:0000313" key="3">
    <source>
        <dbReference type="EMBL" id="KAG7351633.1"/>
    </source>
</evidence>
<feature type="region of interest" description="Disordered" evidence="1">
    <location>
        <begin position="620"/>
        <end position="643"/>
    </location>
</feature>
<keyword evidence="2" id="KW-0812">Transmembrane</keyword>
<feature type="compositionally biased region" description="Polar residues" evidence="1">
    <location>
        <begin position="1113"/>
        <end position="1124"/>
    </location>
</feature>
<evidence type="ECO:0000256" key="1">
    <source>
        <dbReference type="SAM" id="MobiDB-lite"/>
    </source>
</evidence>
<keyword evidence="2" id="KW-1133">Transmembrane helix</keyword>
<feature type="region of interest" description="Disordered" evidence="1">
    <location>
        <begin position="498"/>
        <end position="521"/>
    </location>
</feature>
<feature type="compositionally biased region" description="Polar residues" evidence="1">
    <location>
        <begin position="1260"/>
        <end position="1291"/>
    </location>
</feature>
<feature type="compositionally biased region" description="Polar residues" evidence="1">
    <location>
        <begin position="110"/>
        <end position="143"/>
    </location>
</feature>
<feature type="compositionally biased region" description="Pro residues" evidence="1">
    <location>
        <begin position="728"/>
        <end position="738"/>
    </location>
</feature>
<keyword evidence="2" id="KW-0472">Membrane</keyword>
<feature type="region of interest" description="Disordered" evidence="1">
    <location>
        <begin position="1247"/>
        <end position="1302"/>
    </location>
</feature>
<feature type="compositionally biased region" description="Low complexity" evidence="1">
    <location>
        <begin position="61"/>
        <end position="77"/>
    </location>
</feature>
<feature type="compositionally biased region" description="Basic and acidic residues" evidence="1">
    <location>
        <begin position="1195"/>
        <end position="1210"/>
    </location>
</feature>
<reference evidence="3" key="2">
    <citation type="submission" date="2021-04" db="EMBL/GenBank/DDBJ databases">
        <authorList>
            <person name="Podell S."/>
        </authorList>
    </citation>
    <scope>NUCLEOTIDE SEQUENCE</scope>
    <source>
        <strain evidence="3">Hildebrandi</strain>
    </source>
</reference>
<feature type="region of interest" description="Disordered" evidence="1">
    <location>
        <begin position="880"/>
        <end position="906"/>
    </location>
</feature>
<feature type="compositionally biased region" description="Polar residues" evidence="1">
    <location>
        <begin position="405"/>
        <end position="418"/>
    </location>
</feature>
<feature type="compositionally biased region" description="Acidic residues" evidence="1">
    <location>
        <begin position="631"/>
        <end position="640"/>
    </location>
</feature>
<evidence type="ECO:0000256" key="2">
    <source>
        <dbReference type="SAM" id="Phobius"/>
    </source>
</evidence>
<reference evidence="3" key="1">
    <citation type="journal article" date="2021" name="Sci. Rep.">
        <title>Diploid genomic architecture of Nitzschia inconspicua, an elite biomass production diatom.</title>
        <authorList>
            <person name="Oliver A."/>
            <person name="Podell S."/>
            <person name="Pinowska A."/>
            <person name="Traller J.C."/>
            <person name="Smith S.R."/>
            <person name="McClure R."/>
            <person name="Beliaev A."/>
            <person name="Bohutskyi P."/>
            <person name="Hill E.A."/>
            <person name="Rabines A."/>
            <person name="Zheng H."/>
            <person name="Allen L.Z."/>
            <person name="Kuo A."/>
            <person name="Grigoriev I.V."/>
            <person name="Allen A.E."/>
            <person name="Hazlebeck D."/>
            <person name="Allen E.E."/>
        </authorList>
    </citation>
    <scope>NUCLEOTIDE SEQUENCE</scope>
    <source>
        <strain evidence="3">Hildebrandi</strain>
    </source>
</reference>
<feature type="compositionally biased region" description="Polar residues" evidence="1">
    <location>
        <begin position="785"/>
        <end position="808"/>
    </location>
</feature>
<feature type="compositionally biased region" description="Polar residues" evidence="1">
    <location>
        <begin position="560"/>
        <end position="576"/>
    </location>
</feature>
<feature type="compositionally biased region" description="Polar residues" evidence="1">
    <location>
        <begin position="890"/>
        <end position="901"/>
    </location>
</feature>
<feature type="compositionally biased region" description="Basic and acidic residues" evidence="1">
    <location>
        <begin position="744"/>
        <end position="753"/>
    </location>
</feature>